<dbReference type="OrthoDB" id="342024at2759"/>
<dbReference type="PANTHER" id="PTHR44830:SF1">
    <property type="entry name" value="TR-TYPE G DOMAIN-CONTAINING PROTEIN"/>
    <property type="match status" value="1"/>
</dbReference>
<keyword evidence="1" id="KW-0732">Signal</keyword>
<organism evidence="2 3">
    <name type="scientific">Balaenoptera physalus</name>
    <name type="common">Fin whale</name>
    <name type="synonym">Balaena physalus</name>
    <dbReference type="NCBI Taxonomy" id="9770"/>
    <lineage>
        <taxon>Eukaryota</taxon>
        <taxon>Metazoa</taxon>
        <taxon>Chordata</taxon>
        <taxon>Craniata</taxon>
        <taxon>Vertebrata</taxon>
        <taxon>Euteleostomi</taxon>
        <taxon>Mammalia</taxon>
        <taxon>Eutheria</taxon>
        <taxon>Laurasiatheria</taxon>
        <taxon>Artiodactyla</taxon>
        <taxon>Whippomorpha</taxon>
        <taxon>Cetacea</taxon>
        <taxon>Mysticeti</taxon>
        <taxon>Balaenopteridae</taxon>
        <taxon>Balaenoptera</taxon>
    </lineage>
</organism>
<proteinExistence type="predicted"/>
<sequence length="158" mass="17424">MSTKLVVFVQFLSLVETGVLKPSTVVTFALKFPLKLHHEALNEALPGDNMGFNVSVQDICYGNMADNSQISAGNVPVLACHTALIARNVFQALDRKTARASKVTKSAQKAQKVNHVAITDILDRHVEAHIVTRKSFIQSFVVQFQWKFLAICLHILGP</sequence>
<evidence type="ECO:0000313" key="3">
    <source>
        <dbReference type="Proteomes" id="UP000437017"/>
    </source>
</evidence>
<evidence type="ECO:0000313" key="2">
    <source>
        <dbReference type="EMBL" id="KAB0390153.1"/>
    </source>
</evidence>
<dbReference type="EMBL" id="SGJD01005939">
    <property type="protein sequence ID" value="KAB0390153.1"/>
    <property type="molecule type" value="Genomic_DNA"/>
</dbReference>
<keyword evidence="3" id="KW-1185">Reference proteome</keyword>
<reference evidence="2 3" key="1">
    <citation type="journal article" date="2019" name="PLoS ONE">
        <title>Genomic analyses reveal an absence of contemporary introgressive admixture between fin whales and blue whales, despite known hybrids.</title>
        <authorList>
            <person name="Westbury M.V."/>
            <person name="Petersen B."/>
            <person name="Lorenzen E.D."/>
        </authorList>
    </citation>
    <scope>NUCLEOTIDE SEQUENCE [LARGE SCALE GENOMIC DNA]</scope>
    <source>
        <strain evidence="2">FinWhale-01</strain>
    </source>
</reference>
<dbReference type="Proteomes" id="UP000437017">
    <property type="component" value="Unassembled WGS sequence"/>
</dbReference>
<comment type="caution">
    <text evidence="2">The sequence shown here is derived from an EMBL/GenBank/DDBJ whole genome shotgun (WGS) entry which is preliminary data.</text>
</comment>
<accession>A0A643BQI4</accession>
<name>A0A643BQI4_BALPH</name>
<dbReference type="PANTHER" id="PTHR44830">
    <property type="entry name" value="ELONGATION FACTOR 1 ALPHA"/>
    <property type="match status" value="1"/>
</dbReference>
<feature type="chain" id="PRO_5024901064" evidence="1">
    <location>
        <begin position="18"/>
        <end position="158"/>
    </location>
</feature>
<evidence type="ECO:0000256" key="1">
    <source>
        <dbReference type="SAM" id="SignalP"/>
    </source>
</evidence>
<feature type="signal peptide" evidence="1">
    <location>
        <begin position="1"/>
        <end position="17"/>
    </location>
</feature>
<protein>
    <submittedName>
        <fullName evidence="2">Uncharacterized protein</fullName>
    </submittedName>
</protein>
<gene>
    <name evidence="2" type="ORF">E2I00_020215</name>
</gene>
<dbReference type="AlphaFoldDB" id="A0A643BQI4"/>